<dbReference type="GO" id="GO:0003676">
    <property type="term" value="F:nucleic acid binding"/>
    <property type="evidence" value="ECO:0007669"/>
    <property type="project" value="InterPro"/>
</dbReference>
<feature type="region of interest" description="Disordered" evidence="3">
    <location>
        <begin position="522"/>
        <end position="549"/>
    </location>
</feature>
<sequence length="1504" mass="168790">MDLKSAQNNAVAKLPLLKQENDNSFKPVPRTTANADGTSTSTIFDQVTTEEKAQKKNDVKARSMLLMALPNEHLLTFSQYKDAKTLFEAIQVRFSGNDAIKKTQRTLLKQMYENLIAPSIESLDSIFNRLQKIVSQLAILGENISQKNLNMKFLRSLPFEWNTHVVVWRNKANLDTMSIDDLYNNFKIIEQEVKRKVVSSLSLRSLNMAFLSSPDSTNEVDTASIQVSAVSTPVSTVSSYDNTANLSDATVYAFQENQPNGYQLVHEDLKQIHEDVLEEMDLKWQLALRSMRARKYFQRTGKKITINESDTAGYDKTKVECFNCHKMRHFARECRSLRNQESRARNQDSLRKLVNVKDTSSKAMVTIDVTGIFEPPSIDLSNSGLEEVQHPEIKGYGPKDSKSVCVDTLNEIKKMVQKPMLKNVEKGMVQREVRLVWNKAVLTKSGLVPISTARQSSSRATTPVSAARPINTAASKPLVNVAKPIQNALQTSHSLSRRPFYQQTALKNRNLNNNVNTAKANSVNTAKGKKVTSVVGNQGTNDVKSAGAPQDALKDQGYFDSGYSRHIIGNISYRTDFKEHDGGYVAFGGEAKGGKITSKGTIRTDQLGKFDGKSDEGIFVGYSTTSKAFRVYNIRIRKVEANLHITFLENKSMIAGKNSNDFVALDGYNKDKHGPFQASESDNQERPNAKSSTKTVNTARPVNTATPTYADYPNDPLMPDLEDAGIFDDAYNDRDKDAEADYNNLETMEPKNVTQALDWVEAMQEELLQFKLLDFWTLVDLPPGKRAIETKWVYRNKIDQRGIVVRNKARLVAQGHRQEEGIDYDEVFAPVARIEVYVCQPSGFMDPEFPDRVYKVEKALYGLHQAPRACVKLASTPMETHKPLSKDAAGTDVDVHLYRSMIGSLMYLTSSRPYIMFAMCAYSRFQVQPKVSHMHAVKRIFRYLKGQPTLGLWYPKDSTLELIAYSDSDYACASLNRKSTTGGCQFLGSRLISWQCKKQTIVANSTTEAEYIAASNNCGQVLWLQNQLLDYGYNFMQTKIHVDNESAICEVKNHVYHSKTKHIEIRHHFIRDSYEKRLIEMVKIHTDYNLAYLLTKAFDVTSTKVSAARSRLKLKGYLINDGYADLVQHADKKELAISEQTTTGKELSNPLMAGSLPKTTLPTLLMKVNAVRHTCYYQKKESDGFEQIVDFLNANQIKYALTMSPTIYTSCIKQFWTTLKIKTINDNVRIEALIDGKKMVIIEASIRHDLKLNDVEGTSCLPNAIFEELARMGKHKPMRKEKKERKETEVSPINDLVPTTSNDPLPSGEDSMSLKELMVLCTNLSNKVLDLENEVIEMKSSHKAKTAELESRVEKSEEEIRSLTKELKSFHSKVDSLAYKETIMDKEKSSKQGRKITDVDADAEINLENVYNLDLAHEETVLSMHDATDADGKEVAEEMVEVITTAKIIVDEVSTGGGELNAANEELVSAAPTNITTAQPSEATKITVGISTAPKAKGIVFHDT</sequence>
<feature type="compositionally biased region" description="Polar residues" evidence="3">
    <location>
        <begin position="534"/>
        <end position="543"/>
    </location>
</feature>
<feature type="compositionally biased region" description="Polar residues" evidence="3">
    <location>
        <begin position="1"/>
        <end position="10"/>
    </location>
</feature>
<accession>A0A6L2MZ70</accession>
<organism evidence="5">
    <name type="scientific">Tanacetum cinerariifolium</name>
    <name type="common">Dalmatian daisy</name>
    <name type="synonym">Chrysanthemum cinerariifolium</name>
    <dbReference type="NCBI Taxonomy" id="118510"/>
    <lineage>
        <taxon>Eukaryota</taxon>
        <taxon>Viridiplantae</taxon>
        <taxon>Streptophyta</taxon>
        <taxon>Embryophyta</taxon>
        <taxon>Tracheophyta</taxon>
        <taxon>Spermatophyta</taxon>
        <taxon>Magnoliopsida</taxon>
        <taxon>eudicotyledons</taxon>
        <taxon>Gunneridae</taxon>
        <taxon>Pentapetalae</taxon>
        <taxon>asterids</taxon>
        <taxon>campanulids</taxon>
        <taxon>Asterales</taxon>
        <taxon>Asteraceae</taxon>
        <taxon>Asteroideae</taxon>
        <taxon>Anthemideae</taxon>
        <taxon>Anthemidinae</taxon>
        <taxon>Tanacetum</taxon>
    </lineage>
</organism>
<evidence type="ECO:0000259" key="4">
    <source>
        <dbReference type="PROSITE" id="PS50158"/>
    </source>
</evidence>
<gene>
    <name evidence="5" type="ORF">Tci_050475</name>
</gene>
<feature type="region of interest" description="Disordered" evidence="3">
    <location>
        <begin position="673"/>
        <end position="715"/>
    </location>
</feature>
<keyword evidence="1" id="KW-0863">Zinc-finger</keyword>
<dbReference type="Pfam" id="PF07727">
    <property type="entry name" value="RVT_2"/>
    <property type="match status" value="1"/>
</dbReference>
<keyword evidence="2" id="KW-0175">Coiled coil</keyword>
<dbReference type="InterPro" id="IPR013103">
    <property type="entry name" value="RVT_2"/>
</dbReference>
<dbReference type="Pfam" id="PF25597">
    <property type="entry name" value="SH3_retrovirus"/>
    <property type="match status" value="1"/>
</dbReference>
<comment type="caution">
    <text evidence="5">The sequence shown here is derived from an EMBL/GenBank/DDBJ whole genome shotgun (WGS) entry which is preliminary data.</text>
</comment>
<dbReference type="GO" id="GO:0008270">
    <property type="term" value="F:zinc ion binding"/>
    <property type="evidence" value="ECO:0007669"/>
    <property type="project" value="UniProtKB-KW"/>
</dbReference>
<dbReference type="PANTHER" id="PTHR11439:SF495">
    <property type="entry name" value="REVERSE TRANSCRIPTASE, RNA-DEPENDENT DNA POLYMERASE-RELATED"/>
    <property type="match status" value="1"/>
</dbReference>
<evidence type="ECO:0000256" key="3">
    <source>
        <dbReference type="SAM" id="MobiDB-lite"/>
    </source>
</evidence>
<evidence type="ECO:0000313" key="5">
    <source>
        <dbReference type="EMBL" id="GEU78497.1"/>
    </source>
</evidence>
<feature type="region of interest" description="Disordered" evidence="3">
    <location>
        <begin position="1"/>
        <end position="37"/>
    </location>
</feature>
<feature type="coiled-coil region" evidence="2">
    <location>
        <begin position="1314"/>
        <end position="1373"/>
    </location>
</feature>
<proteinExistence type="predicted"/>
<feature type="compositionally biased region" description="Basic residues" evidence="3">
    <location>
        <begin position="1274"/>
        <end position="1283"/>
    </location>
</feature>
<dbReference type="SUPFAM" id="SSF57756">
    <property type="entry name" value="Retrovirus zinc finger-like domains"/>
    <property type="match status" value="1"/>
</dbReference>
<dbReference type="InterPro" id="IPR001878">
    <property type="entry name" value="Znf_CCHC"/>
</dbReference>
<dbReference type="SMART" id="SM00343">
    <property type="entry name" value="ZnF_C2HC"/>
    <property type="match status" value="1"/>
</dbReference>
<dbReference type="InterPro" id="IPR057670">
    <property type="entry name" value="SH3_retrovirus"/>
</dbReference>
<name>A0A6L2MZ70_TANCI</name>
<protein>
    <submittedName>
        <fullName evidence="5">Putative ribonuclease H-like domain-containing protein</fullName>
    </submittedName>
</protein>
<dbReference type="PANTHER" id="PTHR11439">
    <property type="entry name" value="GAG-POL-RELATED RETROTRANSPOSON"/>
    <property type="match status" value="1"/>
</dbReference>
<feature type="compositionally biased region" description="Polar residues" evidence="3">
    <location>
        <begin position="689"/>
        <end position="707"/>
    </location>
</feature>
<evidence type="ECO:0000256" key="1">
    <source>
        <dbReference type="PROSITE-ProRule" id="PRU00047"/>
    </source>
</evidence>
<dbReference type="PROSITE" id="PS50158">
    <property type="entry name" value="ZF_CCHC"/>
    <property type="match status" value="1"/>
</dbReference>
<feature type="domain" description="CCHC-type" evidence="4">
    <location>
        <begin position="321"/>
        <end position="336"/>
    </location>
</feature>
<keyword evidence="1" id="KW-0479">Metal-binding</keyword>
<evidence type="ECO:0000256" key="2">
    <source>
        <dbReference type="SAM" id="Coils"/>
    </source>
</evidence>
<dbReference type="InterPro" id="IPR036875">
    <property type="entry name" value="Znf_CCHC_sf"/>
</dbReference>
<keyword evidence="1" id="KW-0862">Zinc</keyword>
<reference evidence="5" key="1">
    <citation type="journal article" date="2019" name="Sci. Rep.">
        <title>Draft genome of Tanacetum cinerariifolium, the natural source of mosquito coil.</title>
        <authorList>
            <person name="Yamashiro T."/>
            <person name="Shiraishi A."/>
            <person name="Satake H."/>
            <person name="Nakayama K."/>
        </authorList>
    </citation>
    <scope>NUCLEOTIDE SEQUENCE</scope>
</reference>
<dbReference type="Pfam" id="PF14223">
    <property type="entry name" value="Retrotran_gag_2"/>
    <property type="match status" value="1"/>
</dbReference>
<dbReference type="EMBL" id="BKCJ010007686">
    <property type="protein sequence ID" value="GEU78497.1"/>
    <property type="molecule type" value="Genomic_DNA"/>
</dbReference>
<dbReference type="CDD" id="cd09272">
    <property type="entry name" value="RNase_HI_RT_Ty1"/>
    <property type="match status" value="1"/>
</dbReference>
<feature type="region of interest" description="Disordered" evidence="3">
    <location>
        <begin position="1274"/>
        <end position="1308"/>
    </location>
</feature>